<proteinExistence type="inferred from homology"/>
<keyword evidence="2 7" id="KW-0812">Transmembrane</keyword>
<comment type="similarity">
    <text evidence="5">Belongs to the SAT4 family.</text>
</comment>
<organism evidence="9 10">
    <name type="scientific">Exophiala bonariae</name>
    <dbReference type="NCBI Taxonomy" id="1690606"/>
    <lineage>
        <taxon>Eukaryota</taxon>
        <taxon>Fungi</taxon>
        <taxon>Dikarya</taxon>
        <taxon>Ascomycota</taxon>
        <taxon>Pezizomycotina</taxon>
        <taxon>Eurotiomycetes</taxon>
        <taxon>Chaetothyriomycetidae</taxon>
        <taxon>Chaetothyriales</taxon>
        <taxon>Herpotrichiellaceae</taxon>
        <taxon>Exophiala</taxon>
    </lineage>
</organism>
<feature type="compositionally biased region" description="Basic and acidic residues" evidence="6">
    <location>
        <begin position="327"/>
        <end position="336"/>
    </location>
</feature>
<evidence type="ECO:0000256" key="7">
    <source>
        <dbReference type="SAM" id="Phobius"/>
    </source>
</evidence>
<dbReference type="AlphaFoldDB" id="A0AAV9NGP7"/>
<feature type="transmembrane region" description="Helical" evidence="7">
    <location>
        <begin position="59"/>
        <end position="78"/>
    </location>
</feature>
<feature type="transmembrane region" description="Helical" evidence="7">
    <location>
        <begin position="28"/>
        <end position="47"/>
    </location>
</feature>
<dbReference type="Pfam" id="PF20684">
    <property type="entry name" value="Fung_rhodopsin"/>
    <property type="match status" value="1"/>
</dbReference>
<reference evidence="9 10" key="1">
    <citation type="submission" date="2023-08" db="EMBL/GenBank/DDBJ databases">
        <title>Black Yeasts Isolated from many extreme environments.</title>
        <authorList>
            <person name="Coleine C."/>
            <person name="Stajich J.E."/>
            <person name="Selbmann L."/>
        </authorList>
    </citation>
    <scope>NUCLEOTIDE SEQUENCE [LARGE SCALE GENOMIC DNA]</scope>
    <source>
        <strain evidence="9 10">CCFEE 5792</strain>
    </source>
</reference>
<name>A0AAV9NGP7_9EURO</name>
<comment type="subcellular location">
    <subcellularLocation>
        <location evidence="1">Membrane</location>
        <topology evidence="1">Multi-pass membrane protein</topology>
    </subcellularLocation>
</comment>
<dbReference type="EMBL" id="JAVRRD010000006">
    <property type="protein sequence ID" value="KAK5057690.1"/>
    <property type="molecule type" value="Genomic_DNA"/>
</dbReference>
<feature type="transmembrane region" description="Helical" evidence="7">
    <location>
        <begin position="194"/>
        <end position="215"/>
    </location>
</feature>
<protein>
    <recommendedName>
        <fullName evidence="8">Rhodopsin domain-containing protein</fullName>
    </recommendedName>
</protein>
<evidence type="ECO:0000256" key="2">
    <source>
        <dbReference type="ARBA" id="ARBA00022692"/>
    </source>
</evidence>
<feature type="compositionally biased region" description="Basic and acidic residues" evidence="6">
    <location>
        <begin position="402"/>
        <end position="412"/>
    </location>
</feature>
<dbReference type="PANTHER" id="PTHR33048:SF162">
    <property type="entry name" value="SATRATOXIN BIOSYNTHESIS SC1 CLUSTER PROTEIN 4"/>
    <property type="match status" value="1"/>
</dbReference>
<evidence type="ECO:0000256" key="4">
    <source>
        <dbReference type="ARBA" id="ARBA00023136"/>
    </source>
</evidence>
<feature type="transmembrane region" description="Helical" evidence="7">
    <location>
        <begin position="114"/>
        <end position="134"/>
    </location>
</feature>
<evidence type="ECO:0000256" key="6">
    <source>
        <dbReference type="SAM" id="MobiDB-lite"/>
    </source>
</evidence>
<dbReference type="RefSeq" id="XP_064708808.1">
    <property type="nucleotide sequence ID" value="XM_064855219.1"/>
</dbReference>
<dbReference type="GeneID" id="89979841"/>
<evidence type="ECO:0000259" key="8">
    <source>
        <dbReference type="Pfam" id="PF20684"/>
    </source>
</evidence>
<dbReference type="PANTHER" id="PTHR33048">
    <property type="entry name" value="PTH11-LIKE INTEGRAL MEMBRANE PROTEIN (AFU_ORTHOLOGUE AFUA_5G11245)"/>
    <property type="match status" value="1"/>
</dbReference>
<keyword evidence="3 7" id="KW-1133">Transmembrane helix</keyword>
<dbReference type="InterPro" id="IPR049326">
    <property type="entry name" value="Rhodopsin_dom_fungi"/>
</dbReference>
<dbReference type="Proteomes" id="UP001358417">
    <property type="component" value="Unassembled WGS sequence"/>
</dbReference>
<feature type="region of interest" description="Disordered" evidence="6">
    <location>
        <begin position="311"/>
        <end position="336"/>
    </location>
</feature>
<feature type="region of interest" description="Disordered" evidence="6">
    <location>
        <begin position="402"/>
        <end position="444"/>
    </location>
</feature>
<sequence>MSANGTETTALPPLVGAARNLHEPGLRAVAWAGVATAGLFVSLRLFARYREAGHFFADDYWVVTAFAVLLVNAVLQHLQTHSLYYVMEVSAGRLPVSEELIIQGNIYVRYEFPIIGLMWTVLWCIKASLLALFWRLFEGLPRYRRIWWGVVVFCIGSYIGCWIASAWTCHPPSTYFQFGQCTKPIDVKGGNISISYSTAVDIISDLAIMMLPLRLLRDLQVSRPQKVGLGVVFCLGLAIIAVAIVRLTQIIGTERADPVGLAVWGLVESTVSVIIGCLPPLKSFLGKQISKFTGAIYAYGGGGYSGGRHSGRIQGGSGNKQSFASRSGKESDSIPLHDRATDVKALKDGQIVVQKDFGWSAAGGSAFDRGSSVETTDLESQKGGAQSTVDEHYYGDEVKMMKQRQHVDEREIGVATPMGKRMSKRSSHGRQVSDDGRSKTSWLQ</sequence>
<feature type="domain" description="Rhodopsin" evidence="8">
    <location>
        <begin position="43"/>
        <end position="285"/>
    </location>
</feature>
<keyword evidence="10" id="KW-1185">Reference proteome</keyword>
<evidence type="ECO:0000256" key="1">
    <source>
        <dbReference type="ARBA" id="ARBA00004141"/>
    </source>
</evidence>
<feature type="transmembrane region" description="Helical" evidence="7">
    <location>
        <begin position="146"/>
        <end position="167"/>
    </location>
</feature>
<dbReference type="InterPro" id="IPR052337">
    <property type="entry name" value="SAT4-like"/>
</dbReference>
<feature type="transmembrane region" description="Helical" evidence="7">
    <location>
        <begin position="227"/>
        <end position="247"/>
    </location>
</feature>
<keyword evidence="4 7" id="KW-0472">Membrane</keyword>
<feature type="region of interest" description="Disordered" evidence="6">
    <location>
        <begin position="365"/>
        <end position="388"/>
    </location>
</feature>
<evidence type="ECO:0000313" key="10">
    <source>
        <dbReference type="Proteomes" id="UP001358417"/>
    </source>
</evidence>
<dbReference type="GO" id="GO:0016020">
    <property type="term" value="C:membrane"/>
    <property type="evidence" value="ECO:0007669"/>
    <property type="project" value="UniProtKB-SubCell"/>
</dbReference>
<evidence type="ECO:0000256" key="5">
    <source>
        <dbReference type="ARBA" id="ARBA00038359"/>
    </source>
</evidence>
<comment type="caution">
    <text evidence="9">The sequence shown here is derived from an EMBL/GenBank/DDBJ whole genome shotgun (WGS) entry which is preliminary data.</text>
</comment>
<gene>
    <name evidence="9" type="ORF">LTR84_011691</name>
</gene>
<evidence type="ECO:0000256" key="3">
    <source>
        <dbReference type="ARBA" id="ARBA00022989"/>
    </source>
</evidence>
<accession>A0AAV9NGP7</accession>
<evidence type="ECO:0000313" key="9">
    <source>
        <dbReference type="EMBL" id="KAK5057690.1"/>
    </source>
</evidence>